<dbReference type="GO" id="GO:0005886">
    <property type="term" value="C:plasma membrane"/>
    <property type="evidence" value="ECO:0007669"/>
    <property type="project" value="TreeGrafter"/>
</dbReference>
<feature type="transmembrane region" description="Helical" evidence="3">
    <location>
        <begin position="89"/>
        <end position="116"/>
    </location>
</feature>
<dbReference type="Pfam" id="PF01312">
    <property type="entry name" value="Bac_export_2"/>
    <property type="match status" value="1"/>
</dbReference>
<protein>
    <submittedName>
        <fullName evidence="6">EscU/YscU/HrcU family type III secretion system export apparatus switch protein</fullName>
    </submittedName>
    <submittedName>
        <fullName evidence="4">Flagellar biosynthesis protein FlhB</fullName>
    </submittedName>
</protein>
<accession>A0A060UR79</accession>
<dbReference type="GO" id="GO:0009306">
    <property type="term" value="P:protein secretion"/>
    <property type="evidence" value="ECO:0007669"/>
    <property type="project" value="InterPro"/>
</dbReference>
<reference evidence="4" key="2">
    <citation type="submission" date="2014-07" db="EMBL/GenBank/DDBJ databases">
        <title>Initial genome analysis of the psychrotolerant acidophile Acidithiobacillus ferrivorans CF27: insights into iron and sulfur oxidation pathways and into biofilm formation.</title>
        <authorList>
            <person name="Talla E."/>
            <person name="Hedrich S."/>
            <person name="Mangenot S."/>
            <person name="Ji B."/>
            <person name="Johnson D.B."/>
            <person name="Barbe V."/>
            <person name="Bonnefoy V."/>
        </authorList>
    </citation>
    <scope>NUCLEOTIDE SEQUENCE [LARGE SCALE GENOMIC DNA]</scope>
    <source>
        <strain evidence="4">CF27</strain>
    </source>
</reference>
<feature type="transmembrane region" description="Helical" evidence="3">
    <location>
        <begin position="193"/>
        <end position="210"/>
    </location>
</feature>
<evidence type="ECO:0000256" key="2">
    <source>
        <dbReference type="SAM" id="MobiDB-lite"/>
    </source>
</evidence>
<reference evidence="7 9" key="4">
    <citation type="submission" date="2017-03" db="EMBL/GenBank/DDBJ databases">
        <authorList>
            <person name="Regsiter A."/>
            <person name="William W."/>
        </authorList>
    </citation>
    <scope>NUCLEOTIDE SEQUENCE [LARGE SCALE GENOMIC DNA]</scope>
    <source>
        <strain evidence="7">PRJEB5721</strain>
    </source>
</reference>
<dbReference type="InterPro" id="IPR006135">
    <property type="entry name" value="T3SS_substrate_exporter"/>
</dbReference>
<dbReference type="Proteomes" id="UP000595420">
    <property type="component" value="Chromosome"/>
</dbReference>
<gene>
    <name evidence="7" type="ORF">AFERRI_50685</name>
    <name evidence="4" type="ORF">AFERRI_530017</name>
    <name evidence="5" type="ORF">BBC27_14710</name>
    <name evidence="6" type="ORF">H2515_11550</name>
</gene>
<evidence type="ECO:0000313" key="8">
    <source>
        <dbReference type="Proteomes" id="UP000093129"/>
    </source>
</evidence>
<dbReference type="AlphaFoldDB" id="A0A060UR79"/>
<keyword evidence="3" id="KW-1133">Transmembrane helix</keyword>
<proteinExistence type="inferred from homology"/>
<keyword evidence="4" id="KW-0282">Flagellum</keyword>
<evidence type="ECO:0000313" key="4">
    <source>
        <dbReference type="EMBL" id="CDQ11122.1"/>
    </source>
</evidence>
<feature type="region of interest" description="Disordered" evidence="2">
    <location>
        <begin position="1"/>
        <end position="22"/>
    </location>
</feature>
<dbReference type="EMBL" id="MASQ01000100">
    <property type="protein sequence ID" value="OCB02147.1"/>
    <property type="molecule type" value="Genomic_DNA"/>
</dbReference>
<evidence type="ECO:0000313" key="5">
    <source>
        <dbReference type="EMBL" id="OCB02147.1"/>
    </source>
</evidence>
<feature type="transmembrane region" description="Helical" evidence="3">
    <location>
        <begin position="31"/>
        <end position="51"/>
    </location>
</feature>
<keyword evidence="3" id="KW-0472">Membrane</keyword>
<comment type="similarity">
    <text evidence="1">Belongs to the type III secretion exporter family.</text>
</comment>
<dbReference type="EMBL" id="LT841305">
    <property type="protein sequence ID" value="SMH67484.1"/>
    <property type="molecule type" value="Genomic_DNA"/>
</dbReference>
<dbReference type="EMBL" id="CP059488">
    <property type="protein sequence ID" value="QQD72053.1"/>
    <property type="molecule type" value="Genomic_DNA"/>
</dbReference>
<reference evidence="6 10" key="5">
    <citation type="submission" date="2020-07" db="EMBL/GenBank/DDBJ databases">
        <title>Complete genome sequence analysis of Acidithiobacillus ferrivorans XJFY6S-08 reveals extreme environmental adaptation to alpine acid mine drainage.</title>
        <authorList>
            <person name="Yan L."/>
            <person name="Ni Y."/>
        </authorList>
    </citation>
    <scope>NUCLEOTIDE SEQUENCE [LARGE SCALE GENOMIC DNA]</scope>
    <source>
        <strain evidence="6 10">XJFY6S-08</strain>
    </source>
</reference>
<dbReference type="PANTHER" id="PTHR30531:SF12">
    <property type="entry name" value="FLAGELLAR BIOSYNTHETIC PROTEIN FLHB"/>
    <property type="match status" value="1"/>
</dbReference>
<keyword evidence="4" id="KW-0969">Cilium</keyword>
<evidence type="ECO:0000313" key="9">
    <source>
        <dbReference type="Proteomes" id="UP000193925"/>
    </source>
</evidence>
<dbReference type="Gene3D" id="3.40.1690.10">
    <property type="entry name" value="secretion proteins EscU"/>
    <property type="match status" value="1"/>
</dbReference>
<dbReference type="PANTHER" id="PTHR30531">
    <property type="entry name" value="FLAGELLAR BIOSYNTHETIC PROTEIN FLHB"/>
    <property type="match status" value="1"/>
</dbReference>
<evidence type="ECO:0000256" key="1">
    <source>
        <dbReference type="ARBA" id="ARBA00010690"/>
    </source>
</evidence>
<dbReference type="PRINTS" id="PR00950">
    <property type="entry name" value="TYPE3IMSPROT"/>
</dbReference>
<keyword evidence="3" id="KW-0812">Transmembrane</keyword>
<keyword evidence="4" id="KW-0966">Cell projection</keyword>
<keyword evidence="9" id="KW-1185">Reference proteome</keyword>
<dbReference type="Proteomes" id="UP000093129">
    <property type="component" value="Unassembled WGS sequence"/>
</dbReference>
<dbReference type="InterPro" id="IPR029025">
    <property type="entry name" value="T3SS_substrate_exporter_C"/>
</dbReference>
<evidence type="ECO:0000313" key="7">
    <source>
        <dbReference type="EMBL" id="SMH67484.1"/>
    </source>
</evidence>
<reference evidence="5 8" key="3">
    <citation type="submission" date="2016-07" db="EMBL/GenBank/DDBJ databases">
        <title>Draft genome of a psychrotolerant acidophile Acidithiobacillus ferrivorans strain YL15.</title>
        <authorList>
            <person name="Peng T."/>
            <person name="Ma L."/>
            <person name="Nan M."/>
            <person name="An N."/>
            <person name="Wang M."/>
            <person name="Qiu G."/>
            <person name="Zeng W."/>
        </authorList>
    </citation>
    <scope>NUCLEOTIDE SEQUENCE [LARGE SCALE GENOMIC DNA]</scope>
    <source>
        <strain evidence="5 8">YL15</strain>
    </source>
</reference>
<evidence type="ECO:0000313" key="10">
    <source>
        <dbReference type="Proteomes" id="UP000595420"/>
    </source>
</evidence>
<organism evidence="4">
    <name type="scientific">Acidithiobacillus ferrivorans</name>
    <dbReference type="NCBI Taxonomy" id="160808"/>
    <lineage>
        <taxon>Bacteria</taxon>
        <taxon>Pseudomonadati</taxon>
        <taxon>Pseudomonadota</taxon>
        <taxon>Acidithiobacillia</taxon>
        <taxon>Acidithiobacillales</taxon>
        <taxon>Acidithiobacillaceae</taxon>
        <taxon>Acidithiobacillus</taxon>
    </lineage>
</organism>
<dbReference type="SUPFAM" id="SSF160544">
    <property type="entry name" value="EscU C-terminal domain-like"/>
    <property type="match status" value="1"/>
</dbReference>
<dbReference type="EMBL" id="CCCS020000049">
    <property type="protein sequence ID" value="CDQ11122.1"/>
    <property type="molecule type" value="Genomic_DNA"/>
</dbReference>
<dbReference type="RefSeq" id="WP_051984866.1">
    <property type="nucleotide sequence ID" value="NZ_CCCS020000049.1"/>
</dbReference>
<feature type="transmembrane region" description="Helical" evidence="3">
    <location>
        <begin position="144"/>
        <end position="164"/>
    </location>
</feature>
<evidence type="ECO:0000256" key="3">
    <source>
        <dbReference type="SAM" id="Phobius"/>
    </source>
</evidence>
<sequence>MAEKEDRTEQASQKRLDDAREKGDVARSQDFTSATVVIGVAGLLLKIAPVIGTDLYNNLVISLSPPVGTHALLNPQDLFRNVLNDLRTAIGVFLITGTVALLMATGGTIVIGGWTFSPQKFFDIGRLSWLQGIMKPFSKQGATLLLGDIMKTMVLGTAMGLMIWGQREEWFALLTESPHAAIPHGLQALGGDFMIFALLLLIPGGVDGILQRRMFATKMKMSKEEVKDEYKESEGNPIVKSRIRALRRKMAKMRMMKAVETATVVIANPDHYAVALQFQESMAVPQVVAKGADLIAEHIKERARAHQVPILTAPPLARGLYRFGEIGASIPEGLYEAVAIVLAYVEQLNRAKAGCGAAPRDWGSLELSAEIGREFEEATQHG</sequence>
<evidence type="ECO:0000313" key="6">
    <source>
        <dbReference type="EMBL" id="QQD72053.1"/>
    </source>
</evidence>
<reference evidence="4" key="1">
    <citation type="submission" date="2014-03" db="EMBL/GenBank/DDBJ databases">
        <authorList>
            <person name="Genoscope - CEA"/>
        </authorList>
    </citation>
    <scope>NUCLEOTIDE SEQUENCE [LARGE SCALE GENOMIC DNA]</scope>
    <source>
        <strain evidence="4">CF27</strain>
    </source>
</reference>
<name>A0A060UR79_9PROT</name>
<dbReference type="Proteomes" id="UP000193925">
    <property type="component" value="Chromosome AFERRI"/>
</dbReference>